<dbReference type="GO" id="GO:0003700">
    <property type="term" value="F:DNA-binding transcription factor activity"/>
    <property type="evidence" value="ECO:0007669"/>
    <property type="project" value="TreeGrafter"/>
</dbReference>
<reference evidence="6 7" key="1">
    <citation type="submission" date="2020-07" db="EMBL/GenBank/DDBJ databases">
        <title>Sequencing the genomes of 1000 actinobacteria strains.</title>
        <authorList>
            <person name="Klenk H.-P."/>
        </authorList>
    </citation>
    <scope>NUCLEOTIDE SEQUENCE [LARGE SCALE GENOMIC DNA]</scope>
    <source>
        <strain evidence="6 7">DSM 18448</strain>
    </source>
</reference>
<evidence type="ECO:0000313" key="6">
    <source>
        <dbReference type="EMBL" id="NYH91138.1"/>
    </source>
</evidence>
<proteinExistence type="predicted"/>
<evidence type="ECO:0000313" key="7">
    <source>
        <dbReference type="Proteomes" id="UP000579605"/>
    </source>
</evidence>
<keyword evidence="1" id="KW-0678">Repressor</keyword>
<evidence type="ECO:0000256" key="1">
    <source>
        <dbReference type="ARBA" id="ARBA00022491"/>
    </source>
</evidence>
<dbReference type="SUPFAM" id="SSF47413">
    <property type="entry name" value="lambda repressor-like DNA-binding domains"/>
    <property type="match status" value="1"/>
</dbReference>
<keyword evidence="7" id="KW-1185">Reference proteome</keyword>
<feature type="domain" description="HTH lacI-type" evidence="5">
    <location>
        <begin position="2"/>
        <end position="56"/>
    </location>
</feature>
<accession>A0A852ZGV6</accession>
<evidence type="ECO:0000256" key="4">
    <source>
        <dbReference type="ARBA" id="ARBA00023163"/>
    </source>
</evidence>
<evidence type="ECO:0000259" key="5">
    <source>
        <dbReference type="PROSITE" id="PS50932"/>
    </source>
</evidence>
<keyword evidence="3" id="KW-0238">DNA-binding</keyword>
<dbReference type="SMART" id="SM00354">
    <property type="entry name" value="HTH_LACI"/>
    <property type="match status" value="1"/>
</dbReference>
<dbReference type="PROSITE" id="PS50932">
    <property type="entry name" value="HTH_LACI_2"/>
    <property type="match status" value="1"/>
</dbReference>
<gene>
    <name evidence="6" type="ORF">F4554_003776</name>
</gene>
<dbReference type="Proteomes" id="UP000579605">
    <property type="component" value="Unassembled WGS sequence"/>
</dbReference>
<dbReference type="RefSeq" id="WP_179788764.1">
    <property type="nucleotide sequence ID" value="NZ_BAAARR010000039.1"/>
</dbReference>
<dbReference type="Gene3D" id="1.10.260.40">
    <property type="entry name" value="lambda repressor-like DNA-binding domains"/>
    <property type="match status" value="1"/>
</dbReference>
<organism evidence="6 7">
    <name type="scientific">Actinopolymorpha rutila</name>
    <dbReference type="NCBI Taxonomy" id="446787"/>
    <lineage>
        <taxon>Bacteria</taxon>
        <taxon>Bacillati</taxon>
        <taxon>Actinomycetota</taxon>
        <taxon>Actinomycetes</taxon>
        <taxon>Propionibacteriales</taxon>
        <taxon>Actinopolymorphaceae</taxon>
        <taxon>Actinopolymorpha</taxon>
    </lineage>
</organism>
<dbReference type="GO" id="GO:0000976">
    <property type="term" value="F:transcription cis-regulatory region binding"/>
    <property type="evidence" value="ECO:0007669"/>
    <property type="project" value="TreeGrafter"/>
</dbReference>
<name>A0A852ZGV6_9ACTN</name>
<dbReference type="PANTHER" id="PTHR30146:SF148">
    <property type="entry name" value="HTH-TYPE TRANSCRIPTIONAL REPRESSOR PURR-RELATED"/>
    <property type="match status" value="1"/>
</dbReference>
<comment type="caution">
    <text evidence="6">The sequence shown here is derived from an EMBL/GenBank/DDBJ whole genome shotgun (WGS) entry which is preliminary data.</text>
</comment>
<dbReference type="Gene3D" id="3.40.50.2300">
    <property type="match status" value="2"/>
</dbReference>
<dbReference type="CDD" id="cd01392">
    <property type="entry name" value="HTH_LacI"/>
    <property type="match status" value="1"/>
</dbReference>
<keyword evidence="2" id="KW-0805">Transcription regulation</keyword>
<dbReference type="SUPFAM" id="SSF53822">
    <property type="entry name" value="Periplasmic binding protein-like I"/>
    <property type="match status" value="1"/>
</dbReference>
<dbReference type="AlphaFoldDB" id="A0A852ZGV6"/>
<protein>
    <submittedName>
        <fullName evidence="6">LacI family transcriptional regulator</fullName>
    </submittedName>
</protein>
<dbReference type="InterPro" id="IPR028082">
    <property type="entry name" value="Peripla_BP_I"/>
</dbReference>
<dbReference type="PANTHER" id="PTHR30146">
    <property type="entry name" value="LACI-RELATED TRANSCRIPTIONAL REPRESSOR"/>
    <property type="match status" value="1"/>
</dbReference>
<evidence type="ECO:0000256" key="2">
    <source>
        <dbReference type="ARBA" id="ARBA00023015"/>
    </source>
</evidence>
<dbReference type="InterPro" id="IPR000843">
    <property type="entry name" value="HTH_LacI"/>
</dbReference>
<keyword evidence="4" id="KW-0804">Transcription</keyword>
<dbReference type="InterPro" id="IPR046335">
    <property type="entry name" value="LacI/GalR-like_sensor"/>
</dbReference>
<dbReference type="InterPro" id="IPR010982">
    <property type="entry name" value="Lambda_DNA-bd_dom_sf"/>
</dbReference>
<sequence length="334" mass="36309">MPRLVDVAEAAQVSVATVSRALNNSRSVDPVLADRVRAAAAKLRYQPNAIARNLRRRGTRVWALVITNINNPFYTALARGVEEAASELGFSVLLYNTEEDEARERRYLDVAAQERVAGAVVVPRANNSEVSSLLAAGIPVVVVDRRLDRGGDFVTAASFEGAVTATEHLLHEQWRRPACISRPADTPTAEQRRQGYQAVVDRHGLPSVVCQIPFHAEEGVAMVDELLDGQEPPDSFLTVDSMLALVVLHALRHRRLRTGRDVGLISFDDAAWAQAVEPPLSVVAQPAYEIGVAAARLLSERICGSFDETGPRTVTMSTTLIVRGSSRRPPSSHG</sequence>
<dbReference type="Pfam" id="PF00356">
    <property type="entry name" value="LacI"/>
    <property type="match status" value="1"/>
</dbReference>
<dbReference type="Pfam" id="PF13377">
    <property type="entry name" value="Peripla_BP_3"/>
    <property type="match status" value="1"/>
</dbReference>
<dbReference type="PROSITE" id="PS00356">
    <property type="entry name" value="HTH_LACI_1"/>
    <property type="match status" value="1"/>
</dbReference>
<evidence type="ECO:0000256" key="3">
    <source>
        <dbReference type="ARBA" id="ARBA00023125"/>
    </source>
</evidence>
<dbReference type="EMBL" id="JACBZH010000001">
    <property type="protein sequence ID" value="NYH91138.1"/>
    <property type="molecule type" value="Genomic_DNA"/>
</dbReference>